<reference evidence="1" key="1">
    <citation type="submission" date="2023-10" db="EMBL/GenBank/DDBJ databases">
        <authorList>
            <person name="Rodriguez Cubillos JULIANA M."/>
            <person name="De Vega J."/>
        </authorList>
    </citation>
    <scope>NUCLEOTIDE SEQUENCE</scope>
</reference>
<name>A0ACB0LVJ5_TRIPR</name>
<comment type="caution">
    <text evidence="1">The sequence shown here is derived from an EMBL/GenBank/DDBJ whole genome shotgun (WGS) entry which is preliminary data.</text>
</comment>
<sequence>MPLGEPSFLCDEILSTTTEFSRVFQQFSSLLPPSSRSCLNQYVSLFLQSSNTATNVIQTPSQAKQYRTIVKRQMRGRNASELDKKVHREFVLWFANHIGNNLDSHSGPDEDVLN</sequence>
<evidence type="ECO:0000313" key="1">
    <source>
        <dbReference type="EMBL" id="CAJ2672179.1"/>
    </source>
</evidence>
<accession>A0ACB0LVJ5</accession>
<evidence type="ECO:0000313" key="2">
    <source>
        <dbReference type="Proteomes" id="UP001177021"/>
    </source>
</evidence>
<protein>
    <submittedName>
        <fullName evidence="1">Uncharacterized protein</fullName>
    </submittedName>
</protein>
<feature type="non-terminal residue" evidence="1">
    <location>
        <position position="114"/>
    </location>
</feature>
<proteinExistence type="predicted"/>
<dbReference type="Proteomes" id="UP001177021">
    <property type="component" value="Unassembled WGS sequence"/>
</dbReference>
<gene>
    <name evidence="1" type="ORF">MILVUS5_LOCUS35856</name>
</gene>
<feature type="non-terminal residue" evidence="1">
    <location>
        <position position="1"/>
    </location>
</feature>
<keyword evidence="2" id="KW-1185">Reference proteome</keyword>
<dbReference type="EMBL" id="CASHSV030000615">
    <property type="protein sequence ID" value="CAJ2672179.1"/>
    <property type="molecule type" value="Genomic_DNA"/>
</dbReference>
<organism evidence="1 2">
    <name type="scientific">Trifolium pratense</name>
    <name type="common">Red clover</name>
    <dbReference type="NCBI Taxonomy" id="57577"/>
    <lineage>
        <taxon>Eukaryota</taxon>
        <taxon>Viridiplantae</taxon>
        <taxon>Streptophyta</taxon>
        <taxon>Embryophyta</taxon>
        <taxon>Tracheophyta</taxon>
        <taxon>Spermatophyta</taxon>
        <taxon>Magnoliopsida</taxon>
        <taxon>eudicotyledons</taxon>
        <taxon>Gunneridae</taxon>
        <taxon>Pentapetalae</taxon>
        <taxon>rosids</taxon>
        <taxon>fabids</taxon>
        <taxon>Fabales</taxon>
        <taxon>Fabaceae</taxon>
        <taxon>Papilionoideae</taxon>
        <taxon>50 kb inversion clade</taxon>
        <taxon>NPAAA clade</taxon>
        <taxon>Hologalegina</taxon>
        <taxon>IRL clade</taxon>
        <taxon>Trifolieae</taxon>
        <taxon>Trifolium</taxon>
    </lineage>
</organism>